<dbReference type="InterPro" id="IPR029058">
    <property type="entry name" value="AB_hydrolase_fold"/>
</dbReference>
<dbReference type="EMBL" id="WNKW01000006">
    <property type="protein sequence ID" value="MTW34865.1"/>
    <property type="molecule type" value="Genomic_DNA"/>
</dbReference>
<evidence type="ECO:0000259" key="4">
    <source>
        <dbReference type="Pfam" id="PF00930"/>
    </source>
</evidence>
<evidence type="ECO:0000256" key="2">
    <source>
        <dbReference type="SAM" id="SignalP"/>
    </source>
</evidence>
<dbReference type="PANTHER" id="PTHR11731:SF193">
    <property type="entry name" value="DIPEPTIDYL PEPTIDASE 9"/>
    <property type="match status" value="1"/>
</dbReference>
<dbReference type="PANTHER" id="PTHR11731">
    <property type="entry name" value="PROTEASE FAMILY S9B,C DIPEPTIDYL-PEPTIDASE IV-RELATED"/>
    <property type="match status" value="1"/>
</dbReference>
<dbReference type="RefSeq" id="WP_155436214.1">
    <property type="nucleotide sequence ID" value="NZ_JBHLXK010000002.1"/>
</dbReference>
<sequence>MRFVLTFLAATISATLAPHAGATPTPITLEQAMANPDWIGNPVEAAWWGWDSRQIYFKQKRSGSPVRDTLTLDASGNAKAIATSQLAGLDSANPIYNRERTRAIVLRNGDLFERDLKTGALTQIVRGSTPAAAAQYAADGNHVQFRVGQDWFSWSRSERLIAPLALLRAAKDPDAAPEADFRRDLQLRLSSTLSRLKEERDALRDQRNAERNGDATRAPLPVYLGEKVVIDASALSPDGRYLLVITSAKDGDKRRVGKMPKYVTESGYEESDDERKRVSEAGPLEQQLKLVELATRKVTELSLADLPGIATDPLAELRSAQHLDALKGNRKVRFEAGEHAIQWSANGARVAVMAQAIDNKDRWIASVDLAKAKLEPLHRLSDSAWVNNRYNDFGWLPDHSTLWYQSEESGYAHIYLRSADGKTRALTSGKWEASNIEWNADGSIAYFLCNPKLPGTYEVCASTVRDGSLRELTALGGVESYSLSPDGRKLLLRHSSAYIPTRLASVSSSGGAVTTLNDVRTPDYKAREWIMPQIVAVPSTHGADPVWAKLYRPATLEAGKKYPIVMFVHGAGYLQNASQRYPVYFREQMFHNLLVEKGYIVLDMDYRASLGYGRNWRTAIYRQMGHPELEDYIDGLNWLVAQHQGDASKVGIYGGSYGGFMTFMALLRAPEQFKAGAALRPVTDWTTYNHEYTANILNTPELDPQAYKVSSPIEYADKLQGHLLIAHGMIDDNVFYQDSVRMAQRFIELKKDHWELASYPLERHGFVHPESWYDEYRRIYQLFERTLKN</sequence>
<evidence type="ECO:0000259" key="3">
    <source>
        <dbReference type="Pfam" id="PF00326"/>
    </source>
</evidence>
<organism evidence="5 6">
    <name type="scientific">Pseudoduganella danionis</name>
    <dbReference type="NCBI Taxonomy" id="1890295"/>
    <lineage>
        <taxon>Bacteria</taxon>
        <taxon>Pseudomonadati</taxon>
        <taxon>Pseudomonadota</taxon>
        <taxon>Betaproteobacteria</taxon>
        <taxon>Burkholderiales</taxon>
        <taxon>Oxalobacteraceae</taxon>
        <taxon>Telluria group</taxon>
        <taxon>Pseudoduganella</taxon>
    </lineage>
</organism>
<name>A0ABW9STB4_9BURK</name>
<dbReference type="Proteomes" id="UP000735592">
    <property type="component" value="Unassembled WGS sequence"/>
</dbReference>
<reference evidence="5 6" key="1">
    <citation type="submission" date="2019-11" db="EMBL/GenBank/DDBJ databases">
        <title>Type strains purchased from KCTC, JCM and DSMZ.</title>
        <authorList>
            <person name="Lu H."/>
        </authorList>
    </citation>
    <scope>NUCLEOTIDE SEQUENCE [LARGE SCALE GENOMIC DNA]</scope>
    <source>
        <strain evidence="5 6">DSM 103461</strain>
    </source>
</reference>
<dbReference type="SUPFAM" id="SSF82171">
    <property type="entry name" value="DPP6 N-terminal domain-like"/>
    <property type="match status" value="1"/>
</dbReference>
<evidence type="ECO:0000313" key="6">
    <source>
        <dbReference type="Proteomes" id="UP000735592"/>
    </source>
</evidence>
<keyword evidence="1" id="KW-0175">Coiled coil</keyword>
<dbReference type="SUPFAM" id="SSF53474">
    <property type="entry name" value="alpha/beta-Hydrolases"/>
    <property type="match status" value="1"/>
</dbReference>
<accession>A0ABW9STB4</accession>
<dbReference type="InterPro" id="IPR050278">
    <property type="entry name" value="Serine_Prot_S9B/DPPIV"/>
</dbReference>
<keyword evidence="2" id="KW-0732">Signal</keyword>
<proteinExistence type="predicted"/>
<protein>
    <submittedName>
        <fullName evidence="5">Prolyl oligopeptidase family serine peptidase</fullName>
    </submittedName>
</protein>
<dbReference type="InterPro" id="IPR002469">
    <property type="entry name" value="Peptidase_S9B_N"/>
</dbReference>
<feature type="domain" description="Dipeptidylpeptidase IV N-terminal" evidence="4">
    <location>
        <begin position="341"/>
        <end position="500"/>
    </location>
</feature>
<comment type="caution">
    <text evidence="5">The sequence shown here is derived from an EMBL/GenBank/DDBJ whole genome shotgun (WGS) entry which is preliminary data.</text>
</comment>
<dbReference type="Gene3D" id="2.140.10.30">
    <property type="entry name" value="Dipeptidylpeptidase IV, N-terminal domain"/>
    <property type="match status" value="1"/>
</dbReference>
<feature type="domain" description="Peptidase S9 prolyl oligopeptidase catalytic" evidence="3">
    <location>
        <begin position="593"/>
        <end position="788"/>
    </location>
</feature>
<feature type="coiled-coil region" evidence="1">
    <location>
        <begin position="186"/>
        <end position="213"/>
    </location>
</feature>
<dbReference type="Pfam" id="PF00930">
    <property type="entry name" value="DPPIV_N"/>
    <property type="match status" value="1"/>
</dbReference>
<evidence type="ECO:0000313" key="5">
    <source>
        <dbReference type="EMBL" id="MTW34865.1"/>
    </source>
</evidence>
<feature type="signal peptide" evidence="2">
    <location>
        <begin position="1"/>
        <end position="22"/>
    </location>
</feature>
<dbReference type="Pfam" id="PF00326">
    <property type="entry name" value="Peptidase_S9"/>
    <property type="match status" value="1"/>
</dbReference>
<feature type="chain" id="PRO_5045184811" evidence="2">
    <location>
        <begin position="23"/>
        <end position="789"/>
    </location>
</feature>
<keyword evidence="6" id="KW-1185">Reference proteome</keyword>
<dbReference type="Gene3D" id="3.40.50.1820">
    <property type="entry name" value="alpha/beta hydrolase"/>
    <property type="match status" value="1"/>
</dbReference>
<evidence type="ECO:0000256" key="1">
    <source>
        <dbReference type="SAM" id="Coils"/>
    </source>
</evidence>
<gene>
    <name evidence="5" type="ORF">GM655_18850</name>
</gene>
<dbReference type="InterPro" id="IPR001375">
    <property type="entry name" value="Peptidase_S9_cat"/>
</dbReference>